<keyword evidence="11" id="KW-1185">Reference proteome</keyword>
<evidence type="ECO:0000256" key="8">
    <source>
        <dbReference type="ARBA" id="ARBA00023012"/>
    </source>
</evidence>
<dbReference type="InterPro" id="IPR003594">
    <property type="entry name" value="HATPase_dom"/>
</dbReference>
<dbReference type="InterPro" id="IPR005467">
    <property type="entry name" value="His_kinase_dom"/>
</dbReference>
<keyword evidence="5" id="KW-0547">Nucleotide-binding</keyword>
<dbReference type="GO" id="GO:0000155">
    <property type="term" value="F:phosphorelay sensor kinase activity"/>
    <property type="evidence" value="ECO:0007669"/>
    <property type="project" value="InterPro"/>
</dbReference>
<proteinExistence type="predicted"/>
<name>A0A316FJD1_9GAMM</name>
<keyword evidence="3" id="KW-0597">Phosphoprotein</keyword>
<dbReference type="RefSeq" id="WP_109764277.1">
    <property type="nucleotide sequence ID" value="NZ_QGGU01000009.1"/>
</dbReference>
<evidence type="ECO:0000256" key="4">
    <source>
        <dbReference type="ARBA" id="ARBA00022679"/>
    </source>
</evidence>
<dbReference type="Pfam" id="PF07730">
    <property type="entry name" value="HisKA_3"/>
    <property type="match status" value="1"/>
</dbReference>
<reference evidence="10 11" key="1">
    <citation type="submission" date="2018-05" db="EMBL/GenBank/DDBJ databases">
        <title>Genomic Encyclopedia of Type Strains, Phase IV (KMG-IV): sequencing the most valuable type-strain genomes for metagenomic binning, comparative biology and taxonomic classification.</title>
        <authorList>
            <person name="Goeker M."/>
        </authorList>
    </citation>
    <scope>NUCLEOTIDE SEQUENCE [LARGE SCALE GENOMIC DNA]</scope>
    <source>
        <strain evidence="10 11">DSM 25350</strain>
    </source>
</reference>
<evidence type="ECO:0000259" key="9">
    <source>
        <dbReference type="PROSITE" id="PS50109"/>
    </source>
</evidence>
<dbReference type="Proteomes" id="UP000245790">
    <property type="component" value="Unassembled WGS sequence"/>
</dbReference>
<dbReference type="OrthoDB" id="9797605at2"/>
<organism evidence="10 11">
    <name type="scientific">Pleionea mediterranea</name>
    <dbReference type="NCBI Taxonomy" id="523701"/>
    <lineage>
        <taxon>Bacteria</taxon>
        <taxon>Pseudomonadati</taxon>
        <taxon>Pseudomonadota</taxon>
        <taxon>Gammaproteobacteria</taxon>
        <taxon>Oceanospirillales</taxon>
        <taxon>Pleioneaceae</taxon>
        <taxon>Pleionea</taxon>
    </lineage>
</organism>
<evidence type="ECO:0000256" key="6">
    <source>
        <dbReference type="ARBA" id="ARBA00022777"/>
    </source>
</evidence>
<comment type="caution">
    <text evidence="10">The sequence shown here is derived from an EMBL/GenBank/DDBJ whole genome shotgun (WGS) entry which is preliminary data.</text>
</comment>
<dbReference type="PROSITE" id="PS50109">
    <property type="entry name" value="HIS_KIN"/>
    <property type="match status" value="1"/>
</dbReference>
<evidence type="ECO:0000256" key="3">
    <source>
        <dbReference type="ARBA" id="ARBA00022553"/>
    </source>
</evidence>
<dbReference type="SUPFAM" id="SSF55874">
    <property type="entry name" value="ATPase domain of HSP90 chaperone/DNA topoisomerase II/histidine kinase"/>
    <property type="match status" value="1"/>
</dbReference>
<dbReference type="InterPro" id="IPR050482">
    <property type="entry name" value="Sensor_HK_TwoCompSys"/>
</dbReference>
<feature type="domain" description="Histidine kinase" evidence="9">
    <location>
        <begin position="48"/>
        <end position="234"/>
    </location>
</feature>
<dbReference type="EMBL" id="QGGU01000009">
    <property type="protein sequence ID" value="PWK48609.1"/>
    <property type="molecule type" value="Genomic_DNA"/>
</dbReference>
<dbReference type="Pfam" id="PF02518">
    <property type="entry name" value="HATPase_c"/>
    <property type="match status" value="1"/>
</dbReference>
<dbReference type="SMART" id="SM00387">
    <property type="entry name" value="HATPase_c"/>
    <property type="match status" value="1"/>
</dbReference>
<keyword evidence="7" id="KW-0067">ATP-binding</keyword>
<sequence>MADSRLVDQISSLLQQQKVLNLQLQKNNQQMQLLAQRIWDFKEQEQKQLAKELHDGVGQILTALINRLNSDTAKSEAPTEELELARQALQDIRDLSRLMRPPILDDLGLEAAIKWLARQMSGVNDIKITVVVGEYHKMPESIQTTFYRICQEALTNTIKHAAASHVFIKLDSKDDGWHLLVSDNGCGFELADDSQKGVGLSSIKDRVSAYSGRAIIETTPDEGCSIKAYIPMASAESTITSGTKITSDNIELNNKKAKTND</sequence>
<evidence type="ECO:0000313" key="10">
    <source>
        <dbReference type="EMBL" id="PWK48609.1"/>
    </source>
</evidence>
<dbReference type="GO" id="GO:0016020">
    <property type="term" value="C:membrane"/>
    <property type="evidence" value="ECO:0007669"/>
    <property type="project" value="InterPro"/>
</dbReference>
<comment type="catalytic activity">
    <reaction evidence="1">
        <text>ATP + protein L-histidine = ADP + protein N-phospho-L-histidine.</text>
        <dbReference type="EC" id="2.7.13.3"/>
    </reaction>
</comment>
<evidence type="ECO:0000313" key="11">
    <source>
        <dbReference type="Proteomes" id="UP000245790"/>
    </source>
</evidence>
<dbReference type="PANTHER" id="PTHR24421">
    <property type="entry name" value="NITRATE/NITRITE SENSOR PROTEIN NARX-RELATED"/>
    <property type="match status" value="1"/>
</dbReference>
<dbReference type="CDD" id="cd16917">
    <property type="entry name" value="HATPase_UhpB-NarQ-NarX-like"/>
    <property type="match status" value="1"/>
</dbReference>
<keyword evidence="8" id="KW-0902">Two-component regulatory system</keyword>
<dbReference type="InterPro" id="IPR011712">
    <property type="entry name" value="Sig_transdc_His_kin_sub3_dim/P"/>
</dbReference>
<evidence type="ECO:0000256" key="5">
    <source>
        <dbReference type="ARBA" id="ARBA00022741"/>
    </source>
</evidence>
<dbReference type="Gene3D" id="3.30.565.10">
    <property type="entry name" value="Histidine kinase-like ATPase, C-terminal domain"/>
    <property type="match status" value="1"/>
</dbReference>
<dbReference type="AlphaFoldDB" id="A0A316FJD1"/>
<accession>A0A316FJD1</accession>
<keyword evidence="4" id="KW-0808">Transferase</keyword>
<dbReference type="EC" id="2.7.13.3" evidence="2"/>
<dbReference type="PANTHER" id="PTHR24421:SF10">
    <property type="entry name" value="NITRATE_NITRITE SENSOR PROTEIN NARQ"/>
    <property type="match status" value="1"/>
</dbReference>
<dbReference type="InterPro" id="IPR036890">
    <property type="entry name" value="HATPase_C_sf"/>
</dbReference>
<evidence type="ECO:0000256" key="7">
    <source>
        <dbReference type="ARBA" id="ARBA00022840"/>
    </source>
</evidence>
<dbReference type="Gene3D" id="1.20.5.1930">
    <property type="match status" value="1"/>
</dbReference>
<dbReference type="GO" id="GO:0005524">
    <property type="term" value="F:ATP binding"/>
    <property type="evidence" value="ECO:0007669"/>
    <property type="project" value="UniProtKB-KW"/>
</dbReference>
<keyword evidence="6 10" id="KW-0418">Kinase</keyword>
<protein>
    <recommendedName>
        <fullName evidence="2">histidine kinase</fullName>
        <ecNumber evidence="2">2.7.13.3</ecNumber>
    </recommendedName>
</protein>
<dbReference type="GO" id="GO:0046983">
    <property type="term" value="F:protein dimerization activity"/>
    <property type="evidence" value="ECO:0007669"/>
    <property type="project" value="InterPro"/>
</dbReference>
<evidence type="ECO:0000256" key="1">
    <source>
        <dbReference type="ARBA" id="ARBA00000085"/>
    </source>
</evidence>
<gene>
    <name evidence="10" type="ORF">C8D97_109160</name>
</gene>
<evidence type="ECO:0000256" key="2">
    <source>
        <dbReference type="ARBA" id="ARBA00012438"/>
    </source>
</evidence>